<evidence type="ECO:0008006" key="5">
    <source>
        <dbReference type="Google" id="ProtNLM"/>
    </source>
</evidence>
<protein>
    <recommendedName>
        <fullName evidence="5">Microcystin degradation protein MlrC</fullName>
    </recommendedName>
</protein>
<gene>
    <name evidence="3" type="ORF">CN311_09840</name>
</gene>
<comment type="caution">
    <text evidence="3">The sequence shown here is derived from an EMBL/GenBank/DDBJ whole genome shotgun (WGS) entry which is preliminary data.</text>
</comment>
<evidence type="ECO:0000259" key="2">
    <source>
        <dbReference type="Pfam" id="PF07364"/>
    </source>
</evidence>
<dbReference type="AlphaFoldDB" id="A0A2A6FHS2"/>
<keyword evidence="4" id="KW-1185">Reference proteome</keyword>
<feature type="domain" description="Microcystin LR degradation protein MlrC C-terminal" evidence="1">
    <location>
        <begin position="330"/>
        <end position="502"/>
    </location>
</feature>
<dbReference type="Pfam" id="PF07364">
    <property type="entry name" value="DUF1485"/>
    <property type="match status" value="1"/>
</dbReference>
<feature type="domain" description="Microcystin LR degradation protein MlrC N-terminal" evidence="2">
    <location>
        <begin position="34"/>
        <end position="312"/>
    </location>
</feature>
<dbReference type="InterPro" id="IPR010799">
    <property type="entry name" value="MlrC_C"/>
</dbReference>
<name>A0A2A6FHS2_9HYPH</name>
<evidence type="ECO:0000313" key="4">
    <source>
        <dbReference type="Proteomes" id="UP000219182"/>
    </source>
</evidence>
<organism evidence="3 4">
    <name type="scientific">Mesorhizobium sanjuanii</name>
    <dbReference type="NCBI Taxonomy" id="2037900"/>
    <lineage>
        <taxon>Bacteria</taxon>
        <taxon>Pseudomonadati</taxon>
        <taxon>Pseudomonadota</taxon>
        <taxon>Alphaproteobacteria</taxon>
        <taxon>Hyphomicrobiales</taxon>
        <taxon>Phyllobacteriaceae</taxon>
        <taxon>Mesorhizobium</taxon>
    </lineage>
</organism>
<sequence length="527" mass="57333">MAASRSRSMVSPVSIPLTYFREFSSGQFESQRMRIAIVGLSIEIMLASPVPTTWDAIQHYTGKEMSEGDVWMVRGMLARMAEDGDVEAVPLYWATALPGGPLELSAYREVKDKTLALIGEHGPFDGMLIANHGALEVQGLDVDADTDFIRAIRNALGPDVPIGLSLDLHGDMTPDLLDAATVISVLRTAPHRDDRQTGYRTADQLIRVIRTGITPKKSVVSLPILVPGETAVTALEPAKSLYGALPEYDSVPGMMEANILVGFAWNDRPWTAVSAIAVSDGDAEVARAQATRLAQAIWARRADFNLKMETAEVRHGLRLAVECAERPVFVSDSGDNTTAGAAGDLTLVLQAALEDEEIRDIVIAGITAPETVGRLVQAGVGSTVEIELGSEHLSRPKTAYRVNVLVEACGEELVLPGFQPYRSREGAWAKVRSGNVIATFHANAIGITTPHHFLAMDIDPTMHKAYVVKLGYLHPQLEDISARHILLLSDGTSQLDMTRLQWNVLPRPTYPLDKDFAWDAQARIYGD</sequence>
<accession>A0A2A6FHS2</accession>
<dbReference type="InterPro" id="IPR015995">
    <property type="entry name" value="MlrC_N"/>
</dbReference>
<dbReference type="Pfam" id="PF07171">
    <property type="entry name" value="MlrC_C"/>
    <property type="match status" value="1"/>
</dbReference>
<reference evidence="3 4" key="1">
    <citation type="submission" date="2017-09" db="EMBL/GenBank/DDBJ databases">
        <title>Mesorhizobum sanjuanii sp. nov. isolated from nodules of Lotus tenuis in saline-alkaline lowlands of Flooding Pampa.</title>
        <authorList>
            <person name="Sannazzaro A.I."/>
            <person name="Torres Tejerizo G.A."/>
            <person name="Fontana F."/>
            <person name="Cumpa Velazquez L.M."/>
            <person name="Hansen L."/>
            <person name="Pistorio M."/>
            <person name="Estrella M.J."/>
        </authorList>
    </citation>
    <scope>NUCLEOTIDE SEQUENCE [LARGE SCALE GENOMIC DNA]</scope>
    <source>
        <strain evidence="3 4">BSA136</strain>
    </source>
</reference>
<evidence type="ECO:0000313" key="3">
    <source>
        <dbReference type="EMBL" id="PDQ21285.1"/>
    </source>
</evidence>
<dbReference type="EMBL" id="NWQG01000049">
    <property type="protein sequence ID" value="PDQ21285.1"/>
    <property type="molecule type" value="Genomic_DNA"/>
</dbReference>
<evidence type="ECO:0000259" key="1">
    <source>
        <dbReference type="Pfam" id="PF07171"/>
    </source>
</evidence>
<proteinExistence type="predicted"/>
<dbReference type="Proteomes" id="UP000219182">
    <property type="component" value="Unassembled WGS sequence"/>
</dbReference>